<keyword evidence="2" id="KW-1185">Reference proteome</keyword>
<dbReference type="Proteomes" id="UP000242222">
    <property type="component" value="Unassembled WGS sequence"/>
</dbReference>
<dbReference type="AlphaFoldDB" id="A0A1I4YCN0"/>
<reference evidence="2" key="1">
    <citation type="submission" date="2016-10" db="EMBL/GenBank/DDBJ databases">
        <authorList>
            <person name="Varghese N."/>
            <person name="Submissions S."/>
        </authorList>
    </citation>
    <scope>NUCLEOTIDE SEQUENCE [LARGE SCALE GENOMIC DNA]</scope>
    <source>
        <strain evidence="2">N6PO6</strain>
    </source>
</reference>
<gene>
    <name evidence="1" type="ORF">SAMN05216516_10638</name>
</gene>
<evidence type="ECO:0000313" key="2">
    <source>
        <dbReference type="Proteomes" id="UP000242222"/>
    </source>
</evidence>
<sequence length="72" mass="8346">MCQLTGKSHPTLWRMWAKKKEFPAPQKSLSGAFHSWPETVYEKGINEQNFSSTRKCTHFSNALCKIYLKPLT</sequence>
<organism evidence="1 2">
    <name type="scientific">Izhakiella capsodis</name>
    <dbReference type="NCBI Taxonomy" id="1367852"/>
    <lineage>
        <taxon>Bacteria</taxon>
        <taxon>Pseudomonadati</taxon>
        <taxon>Pseudomonadota</taxon>
        <taxon>Gammaproteobacteria</taxon>
        <taxon>Enterobacterales</taxon>
        <taxon>Erwiniaceae</taxon>
        <taxon>Izhakiella</taxon>
    </lineage>
</organism>
<evidence type="ECO:0000313" key="1">
    <source>
        <dbReference type="EMBL" id="SFN35798.1"/>
    </source>
</evidence>
<protein>
    <submittedName>
        <fullName evidence="1">Uncharacterized protein</fullName>
    </submittedName>
</protein>
<name>A0A1I4YCN0_9GAMM</name>
<proteinExistence type="predicted"/>
<accession>A0A1I4YCN0</accession>
<dbReference type="EMBL" id="FOVC01000006">
    <property type="protein sequence ID" value="SFN35798.1"/>
    <property type="molecule type" value="Genomic_DNA"/>
</dbReference>